<keyword evidence="4" id="KW-0408">Iron</keyword>
<name>A0A199UJI2_ANACO</name>
<dbReference type="InterPro" id="IPR013848">
    <property type="entry name" value="Methylthiotransferase_N"/>
</dbReference>
<proteinExistence type="predicted"/>
<evidence type="ECO:0000256" key="5">
    <source>
        <dbReference type="ARBA" id="ARBA00023014"/>
    </source>
</evidence>
<evidence type="ECO:0000313" key="9">
    <source>
        <dbReference type="Proteomes" id="UP000092600"/>
    </source>
</evidence>
<evidence type="ECO:0000256" key="3">
    <source>
        <dbReference type="ARBA" id="ARBA00022723"/>
    </source>
</evidence>
<evidence type="ECO:0000313" key="8">
    <source>
        <dbReference type="EMBL" id="OAY64894.1"/>
    </source>
</evidence>
<dbReference type="Proteomes" id="UP000092600">
    <property type="component" value="Unassembled WGS sequence"/>
</dbReference>
<feature type="compositionally biased region" description="Low complexity" evidence="6">
    <location>
        <begin position="39"/>
        <end position="53"/>
    </location>
</feature>
<dbReference type="AlphaFoldDB" id="A0A199UJI2"/>
<dbReference type="GO" id="GO:0051539">
    <property type="term" value="F:4 iron, 4 sulfur cluster binding"/>
    <property type="evidence" value="ECO:0007669"/>
    <property type="project" value="UniProtKB-KW"/>
</dbReference>
<dbReference type="STRING" id="4615.A0A199UJI2"/>
<dbReference type="PROSITE" id="PS51449">
    <property type="entry name" value="MTTASE_N"/>
    <property type="match status" value="1"/>
</dbReference>
<evidence type="ECO:0000256" key="4">
    <source>
        <dbReference type="ARBA" id="ARBA00023004"/>
    </source>
</evidence>
<dbReference type="EMBL" id="LSRQ01007476">
    <property type="protein sequence ID" value="OAY64894.1"/>
    <property type="molecule type" value="Genomic_DNA"/>
</dbReference>
<dbReference type="InterPro" id="IPR038135">
    <property type="entry name" value="Methylthiotransferase_N_sf"/>
</dbReference>
<protein>
    <submittedName>
        <fullName evidence="8">CDK5RAP1-like protein</fullName>
    </submittedName>
</protein>
<evidence type="ECO:0000256" key="2">
    <source>
        <dbReference type="ARBA" id="ARBA00022691"/>
    </source>
</evidence>
<evidence type="ECO:0000256" key="6">
    <source>
        <dbReference type="SAM" id="MobiDB-lite"/>
    </source>
</evidence>
<keyword evidence="2" id="KW-0949">S-adenosyl-L-methionine</keyword>
<keyword evidence="3" id="KW-0479">Metal-binding</keyword>
<dbReference type="GO" id="GO:0035597">
    <property type="term" value="F:tRNA-2-methylthio-N(6)-dimethylallyladenosine(37) synthase activity"/>
    <property type="evidence" value="ECO:0007669"/>
    <property type="project" value="TreeGrafter"/>
</dbReference>
<accession>A0A199UJI2</accession>
<dbReference type="FunFam" id="3.40.50.12160:FF:000003">
    <property type="entry name" value="CDK5 regulatory subunit-associated protein 1"/>
    <property type="match status" value="1"/>
</dbReference>
<reference evidence="8 9" key="1">
    <citation type="journal article" date="2016" name="DNA Res.">
        <title>The draft genome of MD-2 pineapple using hybrid error correction of long reads.</title>
        <authorList>
            <person name="Redwan R.M."/>
            <person name="Saidin A."/>
            <person name="Kumar S.V."/>
        </authorList>
    </citation>
    <scope>NUCLEOTIDE SEQUENCE [LARGE SCALE GENOMIC DNA]</scope>
    <source>
        <strain evidence="9">cv. MD2</strain>
        <tissue evidence="8">Leaf</tissue>
    </source>
</reference>
<dbReference type="GO" id="GO:0046872">
    <property type="term" value="F:metal ion binding"/>
    <property type="evidence" value="ECO:0007669"/>
    <property type="project" value="UniProtKB-KW"/>
</dbReference>
<dbReference type="PANTHER" id="PTHR43020">
    <property type="entry name" value="CDK5 REGULATORY SUBUNIT-ASSOCIATED PROTEIN 1"/>
    <property type="match status" value="1"/>
</dbReference>
<feature type="region of interest" description="Disordered" evidence="6">
    <location>
        <begin position="39"/>
        <end position="67"/>
    </location>
</feature>
<gene>
    <name evidence="8" type="ORF">ACMD2_13085</name>
</gene>
<keyword evidence="5" id="KW-0411">Iron-sulfur</keyword>
<sequence length="245" mass="26911">MASFSSSLASLSSLWRHPHSAIGAHLSLRRRRRHLLGLASSNPNRSSSSSSLSPPHPLRPTPSSSSAAQSPILRCLLYSRVPLQNPNVTIPRRCFICSASAAAVAAETQQENHERGQTGTLEAPYRLQKVPAKAVSTMRHMDANEHKRHGNSYQETVEDPESAEIIFINTVPSATMLNKKEWKSNVAVGRSKSFQPPKIVVLGCMAERLKEKILDADKMVDVVCGPMLIGTYPRLLEPLSMGKRN</sequence>
<dbReference type="GO" id="GO:0005829">
    <property type="term" value="C:cytosol"/>
    <property type="evidence" value="ECO:0007669"/>
    <property type="project" value="TreeGrafter"/>
</dbReference>
<dbReference type="Pfam" id="PF00919">
    <property type="entry name" value="UPF0004"/>
    <property type="match status" value="1"/>
</dbReference>
<dbReference type="PANTHER" id="PTHR43020:SF2">
    <property type="entry name" value="MITOCHONDRIAL TRNA METHYLTHIOTRANSFERASE CDK5RAP1"/>
    <property type="match status" value="1"/>
</dbReference>
<evidence type="ECO:0000256" key="1">
    <source>
        <dbReference type="ARBA" id="ARBA00022485"/>
    </source>
</evidence>
<evidence type="ECO:0000259" key="7">
    <source>
        <dbReference type="PROSITE" id="PS51449"/>
    </source>
</evidence>
<keyword evidence="1" id="KW-0004">4Fe-4S</keyword>
<organism evidence="8 9">
    <name type="scientific">Ananas comosus</name>
    <name type="common">Pineapple</name>
    <name type="synonym">Ananas ananas</name>
    <dbReference type="NCBI Taxonomy" id="4615"/>
    <lineage>
        <taxon>Eukaryota</taxon>
        <taxon>Viridiplantae</taxon>
        <taxon>Streptophyta</taxon>
        <taxon>Embryophyta</taxon>
        <taxon>Tracheophyta</taxon>
        <taxon>Spermatophyta</taxon>
        <taxon>Magnoliopsida</taxon>
        <taxon>Liliopsida</taxon>
        <taxon>Poales</taxon>
        <taxon>Bromeliaceae</taxon>
        <taxon>Bromelioideae</taxon>
        <taxon>Ananas</taxon>
    </lineage>
</organism>
<dbReference type="Gene3D" id="3.40.50.12160">
    <property type="entry name" value="Methylthiotransferase, N-terminal domain"/>
    <property type="match status" value="1"/>
</dbReference>
<comment type="caution">
    <text evidence="8">The sequence shown here is derived from an EMBL/GenBank/DDBJ whole genome shotgun (WGS) entry which is preliminary data.</text>
</comment>
<feature type="domain" description="MTTase N-terminal" evidence="7">
    <location>
        <begin position="122"/>
        <end position="241"/>
    </location>
</feature>
<dbReference type="GO" id="GO:0005739">
    <property type="term" value="C:mitochondrion"/>
    <property type="evidence" value="ECO:0007669"/>
    <property type="project" value="TreeGrafter"/>
</dbReference>